<dbReference type="Proteomes" id="UP000179237">
    <property type="component" value="Unassembled WGS sequence"/>
</dbReference>
<evidence type="ECO:0000313" key="2">
    <source>
        <dbReference type="Proteomes" id="UP000179237"/>
    </source>
</evidence>
<comment type="caution">
    <text evidence="1">The sequence shown here is derived from an EMBL/GenBank/DDBJ whole genome shotgun (WGS) entry which is preliminary data.</text>
</comment>
<proteinExistence type="predicted"/>
<accession>A0A1F5FV10</accession>
<sequence length="159" mass="17855">MNWKMISLAVVVLLLLVVGFYGYGQSQPLSEEECELTMYAGVSAKEFGYWSLASLEDDLRECGYSGREIAMWHSADFAKDYSMGYMPVDAESGLRYKLDLLIIYESVKDIPDLFTTSEGIKCDSNEVITLKFVVEVEEDGNWRGGGPDEWDLKCVGGEE</sequence>
<dbReference type="AlphaFoldDB" id="A0A1F5FV10"/>
<organism evidence="1 2">
    <name type="scientific">Candidatus Collierbacteria bacterium RIFOXYD1_FULL_40_9</name>
    <dbReference type="NCBI Taxonomy" id="1817731"/>
    <lineage>
        <taxon>Bacteria</taxon>
        <taxon>Candidatus Collieribacteriota</taxon>
    </lineage>
</organism>
<evidence type="ECO:0000313" key="1">
    <source>
        <dbReference type="EMBL" id="OGD83432.1"/>
    </source>
</evidence>
<gene>
    <name evidence="1" type="ORF">A2572_01855</name>
</gene>
<reference evidence="1 2" key="1">
    <citation type="journal article" date="2016" name="Nat. Commun.">
        <title>Thousands of microbial genomes shed light on interconnected biogeochemical processes in an aquifer system.</title>
        <authorList>
            <person name="Anantharaman K."/>
            <person name="Brown C.T."/>
            <person name="Hug L.A."/>
            <person name="Sharon I."/>
            <person name="Castelle C.J."/>
            <person name="Probst A.J."/>
            <person name="Thomas B.C."/>
            <person name="Singh A."/>
            <person name="Wilkins M.J."/>
            <person name="Karaoz U."/>
            <person name="Brodie E.L."/>
            <person name="Williams K.H."/>
            <person name="Hubbard S.S."/>
            <person name="Banfield J.F."/>
        </authorList>
    </citation>
    <scope>NUCLEOTIDE SEQUENCE [LARGE SCALE GENOMIC DNA]</scope>
</reference>
<protein>
    <submittedName>
        <fullName evidence="1">Uncharacterized protein</fullName>
    </submittedName>
</protein>
<name>A0A1F5FV10_9BACT</name>
<dbReference type="EMBL" id="MFAQ01000017">
    <property type="protein sequence ID" value="OGD83432.1"/>
    <property type="molecule type" value="Genomic_DNA"/>
</dbReference>